<protein>
    <recommendedName>
        <fullName evidence="4">Glycosyltransferase RgtA/B/C/D-like domain-containing protein</fullName>
    </recommendedName>
</protein>
<keyword evidence="1" id="KW-1133">Transmembrane helix</keyword>
<dbReference type="AlphaFoldDB" id="A0A0P6Y6B8"/>
<keyword evidence="3" id="KW-1185">Reference proteome</keyword>
<feature type="transmembrane region" description="Helical" evidence="1">
    <location>
        <begin position="377"/>
        <end position="395"/>
    </location>
</feature>
<dbReference type="OrthoDB" id="9553297at2"/>
<proteinExistence type="predicted"/>
<keyword evidence="1" id="KW-0472">Membrane</keyword>
<evidence type="ECO:0000256" key="1">
    <source>
        <dbReference type="SAM" id="Phobius"/>
    </source>
</evidence>
<feature type="transmembrane region" description="Helical" evidence="1">
    <location>
        <begin position="303"/>
        <end position="322"/>
    </location>
</feature>
<gene>
    <name evidence="2" type="ORF">SE18_00765</name>
</gene>
<dbReference type="EMBL" id="LGKP01000003">
    <property type="protein sequence ID" value="KPL91918.1"/>
    <property type="molecule type" value="Genomic_DNA"/>
</dbReference>
<evidence type="ECO:0008006" key="4">
    <source>
        <dbReference type="Google" id="ProtNLM"/>
    </source>
</evidence>
<feature type="transmembrane region" description="Helical" evidence="1">
    <location>
        <begin position="189"/>
        <end position="217"/>
    </location>
</feature>
<accession>A0A0P6Y6B8</accession>
<dbReference type="Proteomes" id="UP000050277">
    <property type="component" value="Unassembled WGS sequence"/>
</dbReference>
<feature type="transmembrane region" description="Helical" evidence="1">
    <location>
        <begin position="149"/>
        <end position="177"/>
    </location>
</feature>
<feature type="transmembrane region" description="Helical" evidence="1">
    <location>
        <begin position="229"/>
        <end position="249"/>
    </location>
</feature>
<feature type="transmembrane region" description="Helical" evidence="1">
    <location>
        <begin position="407"/>
        <end position="426"/>
    </location>
</feature>
<comment type="caution">
    <text evidence="2">The sequence shown here is derived from an EMBL/GenBank/DDBJ whole genome shotgun (WGS) entry which is preliminary data.</text>
</comment>
<reference evidence="2 3" key="1">
    <citation type="submission" date="2015-07" db="EMBL/GenBank/DDBJ databases">
        <title>Whole genome sequence of Herpetosiphon geysericola DSM 7119.</title>
        <authorList>
            <person name="Hemp J."/>
            <person name="Ward L.M."/>
            <person name="Pace L.A."/>
            <person name="Fischer W.W."/>
        </authorList>
    </citation>
    <scope>NUCLEOTIDE SEQUENCE [LARGE SCALE GENOMIC DNA]</scope>
    <source>
        <strain evidence="2 3">DSM 7119</strain>
    </source>
</reference>
<evidence type="ECO:0000313" key="3">
    <source>
        <dbReference type="Proteomes" id="UP000050277"/>
    </source>
</evidence>
<dbReference type="RefSeq" id="WP_054532506.1">
    <property type="nucleotide sequence ID" value="NZ_LGKP01000003.1"/>
</dbReference>
<feature type="transmembrane region" description="Helical" evidence="1">
    <location>
        <begin position="327"/>
        <end position="342"/>
    </location>
</feature>
<feature type="transmembrane region" description="Helical" evidence="1">
    <location>
        <begin position="348"/>
        <end position="365"/>
    </location>
</feature>
<evidence type="ECO:0000313" key="2">
    <source>
        <dbReference type="EMBL" id="KPL91918.1"/>
    </source>
</evidence>
<keyword evidence="1" id="KW-0812">Transmembrane</keyword>
<feature type="transmembrane region" description="Helical" evidence="1">
    <location>
        <begin position="122"/>
        <end position="142"/>
    </location>
</feature>
<organism evidence="2 3">
    <name type="scientific">Herpetosiphon geysericola</name>
    <dbReference type="NCBI Taxonomy" id="70996"/>
    <lineage>
        <taxon>Bacteria</taxon>
        <taxon>Bacillati</taxon>
        <taxon>Chloroflexota</taxon>
        <taxon>Chloroflexia</taxon>
        <taxon>Herpetosiphonales</taxon>
        <taxon>Herpetosiphonaceae</taxon>
        <taxon>Herpetosiphon</taxon>
    </lineage>
</organism>
<sequence>MRFAWHTLATMIGWVIFGLWVAFGYQIVSQNQQKGIAAVDFQSYALAAERMQHHANPYPAIAEAQAMWRSVHLWEQRMLNAPDQAAKLAVKAQYDQVGQIVGPYLYPPTLANVVTILQINSLGMAAILSMATLLFVGFWLYLTKQSSAWTILVMLSLECMLGIVSGNVEVLLLLGSLLGGYWALYHSRLAAALIIALLLLIKPFYALFFVALAALAYCNMANSAARQALIKRIASITVLALGLIGLEIWRWDSALRHETFSYLANTLEYQWFNFAVAEQSPMSMWNRTPLQGLINLGLKPNSAQILALGLWLLGLAASCWLVWRKQVGFPLLYGISFILFYWGRPVGWSFSFIELIVLSLVWPTLGRWGKIGLSTAMFGLIGSRWVALGLTAQAQGMPLNTLQTSNFAWESWFVLPLCLLCLGYTIRQTVQPHAASSTQQILVN</sequence>
<name>A0A0P6Y6B8_9CHLR</name>